<evidence type="ECO:0000256" key="1">
    <source>
        <dbReference type="ARBA" id="ARBA00004651"/>
    </source>
</evidence>
<feature type="region of interest" description="Disordered" evidence="8">
    <location>
        <begin position="490"/>
        <end position="527"/>
    </location>
</feature>
<feature type="transmembrane region" description="Helical" evidence="9">
    <location>
        <begin position="337"/>
        <end position="365"/>
    </location>
</feature>
<evidence type="ECO:0000256" key="3">
    <source>
        <dbReference type="ARBA" id="ARBA00022475"/>
    </source>
</evidence>
<keyword evidence="6 9" id="KW-0472">Membrane</keyword>
<dbReference type="PANTHER" id="PTHR21444">
    <property type="entry name" value="COILED-COIL DOMAIN-CONTAINING PROTEIN 180"/>
    <property type="match status" value="1"/>
</dbReference>
<feature type="region of interest" description="Disordered" evidence="8">
    <location>
        <begin position="670"/>
        <end position="740"/>
    </location>
</feature>
<keyword evidence="3" id="KW-1003">Cell membrane</keyword>
<evidence type="ECO:0000256" key="5">
    <source>
        <dbReference type="ARBA" id="ARBA00022989"/>
    </source>
</evidence>
<dbReference type="InterPro" id="IPR026612">
    <property type="entry name" value="STRA6-like"/>
</dbReference>
<organism evidence="10 11">
    <name type="scientific">Mortierella alpina</name>
    <name type="common">Oleaginous fungus</name>
    <name type="synonym">Mortierella renispora</name>
    <dbReference type="NCBI Taxonomy" id="64518"/>
    <lineage>
        <taxon>Eukaryota</taxon>
        <taxon>Fungi</taxon>
        <taxon>Fungi incertae sedis</taxon>
        <taxon>Mucoromycota</taxon>
        <taxon>Mortierellomycotina</taxon>
        <taxon>Mortierellomycetes</taxon>
        <taxon>Mortierellales</taxon>
        <taxon>Mortierellaceae</taxon>
        <taxon>Mortierella</taxon>
    </lineage>
</organism>
<accession>A0A9P7ZXF8</accession>
<evidence type="ECO:0000256" key="2">
    <source>
        <dbReference type="ARBA" id="ARBA00022448"/>
    </source>
</evidence>
<feature type="region of interest" description="Disordered" evidence="8">
    <location>
        <begin position="1105"/>
        <end position="1126"/>
    </location>
</feature>
<dbReference type="Pfam" id="PF14752">
    <property type="entry name" value="RBP_receptor"/>
    <property type="match status" value="1"/>
</dbReference>
<feature type="compositionally biased region" description="Low complexity" evidence="8">
    <location>
        <begin position="1213"/>
        <end position="1228"/>
    </location>
</feature>
<feature type="transmembrane region" description="Helical" evidence="9">
    <location>
        <begin position="298"/>
        <end position="317"/>
    </location>
</feature>
<name>A0A9P7ZXF8_MORAP</name>
<evidence type="ECO:0000313" key="10">
    <source>
        <dbReference type="EMBL" id="KAG9320328.1"/>
    </source>
</evidence>
<feature type="transmembrane region" description="Helical" evidence="9">
    <location>
        <begin position="957"/>
        <end position="981"/>
    </location>
</feature>
<keyword evidence="7" id="KW-0675">Receptor</keyword>
<feature type="transmembrane region" description="Helical" evidence="9">
    <location>
        <begin position="915"/>
        <end position="945"/>
    </location>
</feature>
<feature type="transmembrane region" description="Helical" evidence="9">
    <location>
        <begin position="848"/>
        <end position="870"/>
    </location>
</feature>
<evidence type="ECO:0000256" key="4">
    <source>
        <dbReference type="ARBA" id="ARBA00022692"/>
    </source>
</evidence>
<dbReference type="PANTHER" id="PTHR21444:SF15">
    <property type="entry name" value="RECEPTOR FOR RETINOL UPTAKE STRA6"/>
    <property type="match status" value="1"/>
</dbReference>
<sequence length="1372" mass="149692">MHRSTSARLQCQYSFLGTANLIQDPACTLEPLPATEAPPPPALPSSPALSAGPLTPAPTAANPWSVTPGWVYNPLFLCSSFSAPAGSNNGTGSTHPPTMITTAALDAYASVVDEGQQELELSVSYYTSDGLAPTLSTSPLVPSTDTFLVLVRFLDANGAYMVVNDSSKKPESEFVSEADAAFVAELNPGEADRLLYYAFDVVTLTPVRVPPGARGVVLQVLVPGTRASFCFDYFALRILQGAYHPATESLLQKVLIGLASIVMVNAVIIPVILFYGLPGWLWRSAPVNFFQKNPVVDHYVPLALFISTCQWIYNILLQYLGGSSSRISIIHSPYALWLIPLVMIGTFFVSAFAHWALFLCYNQVMQLQSRSPRRLFFHSKPRRWRAPLLGLWSASCLIVARVGMVALSVVQGGYWSTAIGILLAVPETVAMISVVVFFLKTMWRLIRTRKDQQARRDRGISSKGIAGGGASATTAAAAAAATGVDGLGKNNAKAKGTSGADLSRSSSTTPLWDSRNRRSMSSDSGSAIFDDPQDDLIDLSSFHHRAYVKSLLVPETDLKDAAGSMYGRSTIGSDKTMFQYRKPGSAAAKGGAGTSTSGQNTRYMGSTINTTISMVSSSATEYARYPTEYDFNISDNQIQQQEDGRLLSPASAAYDKKRGPFPFEMSLQLQGGRRQAGAASGTGTGASEKAGSTAPSSSSSAGGPRRPPLHKNRPSSSSRDGLSGLHLRASNNNINNNKLTWNSATTSYTTASAAQPMTGAPPTPSTWEYIVYPQRHVWPTIKGTYLLIARLPLRILVAVLTTLVLCYDVLLSLGAAETELAVPVSCLLGAMAYPGKGQFDNTMNVARAMHTVNLVLIVVLLPAVVMMTILHQIRMVQKYNWCLRLLRIGNYGFVPGGREYTQHLKHPVRFIGYTVGFGVVGLCFTIFVLFALCTLVAMLLVAATFRSSLFRTLGSRALAAFGISCLLVLILWLVQMLVIRYRFRMPGSRFLLAPQQSTRASFHHWEFFWAFFNIVFGAFAFCKRIALSVLSMGIYSTRVDLCIMGGRFRPWDGGYSAFVGLVLADHVMNNPIVLEFVQILRDLLIQRRYPPHLAHLYLEARGRATSSSSSSRQGGRSGEDEDEELREQRERRLMLLMRPRRALNDIEEGEEARMDELLMASSSGSGAGVGVGGAGAIAVKGGAIIPEVSKIHHYFRLDPRVDRHGTGQGPLGAANPGSPTSPTSSGAASPPPAYNNFNRNNNNRVSKIYTPLLTTTTATGTMAMEDPLLSPSSPSQQQQQQRHVHLQDPVLHDPETAVPQEQIRQRLTEAKRRSMRVRNRWFLYVTLVRNPELCSLRRSKTKDFLHPIAHGAEYLGSHQEEALTDIQWDRED</sequence>
<dbReference type="Proteomes" id="UP000717515">
    <property type="component" value="Unassembled WGS sequence"/>
</dbReference>
<comment type="subcellular location">
    <subcellularLocation>
        <location evidence="1">Cell membrane</location>
        <topology evidence="1">Multi-pass membrane protein</topology>
    </subcellularLocation>
</comment>
<feature type="compositionally biased region" description="Low complexity" evidence="8">
    <location>
        <begin position="1264"/>
        <end position="1281"/>
    </location>
</feature>
<protein>
    <submittedName>
        <fullName evidence="10">Uncharacterized protein</fullName>
    </submittedName>
</protein>
<proteinExistence type="predicted"/>
<evidence type="ECO:0000313" key="11">
    <source>
        <dbReference type="Proteomes" id="UP000717515"/>
    </source>
</evidence>
<feature type="compositionally biased region" description="Low complexity" evidence="8">
    <location>
        <begin position="676"/>
        <end position="704"/>
    </location>
</feature>
<feature type="compositionally biased region" description="Low complexity" evidence="8">
    <location>
        <begin position="45"/>
        <end position="54"/>
    </location>
</feature>
<dbReference type="GO" id="GO:0005886">
    <property type="term" value="C:plasma membrane"/>
    <property type="evidence" value="ECO:0007669"/>
    <property type="project" value="UniProtKB-SubCell"/>
</dbReference>
<comment type="caution">
    <text evidence="10">The sequence shown here is derived from an EMBL/GenBank/DDBJ whole genome shotgun (WGS) entry which is preliminary data.</text>
</comment>
<feature type="compositionally biased region" description="Low complexity" evidence="8">
    <location>
        <begin position="731"/>
        <end position="740"/>
    </location>
</feature>
<feature type="transmembrane region" description="Helical" evidence="9">
    <location>
        <begin position="791"/>
        <end position="810"/>
    </location>
</feature>
<evidence type="ECO:0000256" key="8">
    <source>
        <dbReference type="SAM" id="MobiDB-lite"/>
    </source>
</evidence>
<evidence type="ECO:0000256" key="9">
    <source>
        <dbReference type="SAM" id="Phobius"/>
    </source>
</evidence>
<evidence type="ECO:0000256" key="7">
    <source>
        <dbReference type="ARBA" id="ARBA00023170"/>
    </source>
</evidence>
<keyword evidence="2" id="KW-0813">Transport</keyword>
<gene>
    <name evidence="10" type="ORF">KVV02_002461</name>
</gene>
<reference evidence="10" key="1">
    <citation type="submission" date="2021-07" db="EMBL/GenBank/DDBJ databases">
        <title>Draft genome of Mortierella alpina, strain LL118, isolated from an aspen leaf litter sample.</title>
        <authorList>
            <person name="Yang S."/>
            <person name="Vinatzer B.A."/>
        </authorList>
    </citation>
    <scope>NUCLEOTIDE SEQUENCE</scope>
    <source>
        <strain evidence="10">LL118</strain>
    </source>
</reference>
<feature type="region of interest" description="Disordered" evidence="8">
    <location>
        <begin position="1200"/>
        <end position="1242"/>
    </location>
</feature>
<feature type="region of interest" description="Disordered" evidence="8">
    <location>
        <begin position="1264"/>
        <end position="1284"/>
    </location>
</feature>
<feature type="transmembrane region" description="Helical" evidence="9">
    <location>
        <begin position="254"/>
        <end position="277"/>
    </location>
</feature>
<keyword evidence="4 9" id="KW-0812">Transmembrane</keyword>
<feature type="region of interest" description="Disordered" evidence="8">
    <location>
        <begin position="30"/>
        <end position="54"/>
    </location>
</feature>
<dbReference type="EMBL" id="JAIFTL010000302">
    <property type="protein sequence ID" value="KAG9320328.1"/>
    <property type="molecule type" value="Genomic_DNA"/>
</dbReference>
<feature type="transmembrane region" description="Helical" evidence="9">
    <location>
        <begin position="413"/>
        <end position="439"/>
    </location>
</feature>
<dbReference type="GO" id="GO:0038023">
    <property type="term" value="F:signaling receptor activity"/>
    <property type="evidence" value="ECO:0007669"/>
    <property type="project" value="InterPro"/>
</dbReference>
<feature type="transmembrane region" description="Helical" evidence="9">
    <location>
        <begin position="1002"/>
        <end position="1021"/>
    </location>
</feature>
<keyword evidence="5 9" id="KW-1133">Transmembrane helix</keyword>
<evidence type="ECO:0000256" key="6">
    <source>
        <dbReference type="ARBA" id="ARBA00023136"/>
    </source>
</evidence>
<feature type="transmembrane region" description="Helical" evidence="9">
    <location>
        <begin position="386"/>
        <end position="407"/>
    </location>
</feature>
<feature type="compositionally biased region" description="Low complexity" evidence="8">
    <location>
        <begin position="1105"/>
        <end position="1114"/>
    </location>
</feature>